<dbReference type="EMBL" id="GGEC01029174">
    <property type="protein sequence ID" value="MBX09658.1"/>
    <property type="molecule type" value="Transcribed_RNA"/>
</dbReference>
<dbReference type="EMBL" id="GGEC01029180">
    <property type="protein sequence ID" value="MBX09664.1"/>
    <property type="molecule type" value="Transcribed_RNA"/>
</dbReference>
<protein>
    <submittedName>
        <fullName evidence="2">Structural molecule</fullName>
    </submittedName>
</protein>
<evidence type="ECO:0000313" key="2">
    <source>
        <dbReference type="EMBL" id="MBX09664.1"/>
    </source>
</evidence>
<evidence type="ECO:0000313" key="1">
    <source>
        <dbReference type="EMBL" id="MBX09658.1"/>
    </source>
</evidence>
<name>A0A2P2KVD7_RHIMU</name>
<proteinExistence type="predicted"/>
<dbReference type="AlphaFoldDB" id="A0A2P2KVD7"/>
<sequence>MLVPKHSDIQYSSSSNCWNHNSMRNLTGNTTSTSLHKEPTKNPQIEATTKHLILAELITVYVESTASTCCLARYFSLRSFHSSITRPSPITRGPVSDGGFLRASRAASASANWRFNFSSAGVGCSASKNTTLNILSTVT</sequence>
<accession>A0A2P2KVD7</accession>
<organism evidence="1">
    <name type="scientific">Rhizophora mucronata</name>
    <name type="common">Asiatic mangrove</name>
    <dbReference type="NCBI Taxonomy" id="61149"/>
    <lineage>
        <taxon>Eukaryota</taxon>
        <taxon>Viridiplantae</taxon>
        <taxon>Streptophyta</taxon>
        <taxon>Embryophyta</taxon>
        <taxon>Tracheophyta</taxon>
        <taxon>Spermatophyta</taxon>
        <taxon>Magnoliopsida</taxon>
        <taxon>eudicotyledons</taxon>
        <taxon>Gunneridae</taxon>
        <taxon>Pentapetalae</taxon>
        <taxon>rosids</taxon>
        <taxon>fabids</taxon>
        <taxon>Malpighiales</taxon>
        <taxon>Rhizophoraceae</taxon>
        <taxon>Rhizophora</taxon>
    </lineage>
</organism>
<reference evidence="1" key="1">
    <citation type="submission" date="2018-02" db="EMBL/GenBank/DDBJ databases">
        <title>Rhizophora mucronata_Transcriptome.</title>
        <authorList>
            <person name="Meera S.P."/>
            <person name="Sreeshan A."/>
            <person name="Augustine A."/>
        </authorList>
    </citation>
    <scope>NUCLEOTIDE SEQUENCE</scope>
    <source>
        <tissue evidence="1">Leaf</tissue>
    </source>
</reference>